<proteinExistence type="predicted"/>
<dbReference type="AlphaFoldDB" id="A0A6G3WNI5"/>
<reference evidence="1" key="1">
    <citation type="submission" date="2020-01" db="EMBL/GenBank/DDBJ databases">
        <title>Insect and environment-associated Actinomycetes.</title>
        <authorList>
            <person name="Currrie C."/>
            <person name="Chevrette M."/>
            <person name="Carlson C."/>
            <person name="Stubbendieck R."/>
            <person name="Wendt-Pienkowski E."/>
        </authorList>
    </citation>
    <scope>NUCLEOTIDE SEQUENCE</scope>
    <source>
        <strain evidence="1">SID7499</strain>
    </source>
</reference>
<accession>A0A6G3WNI5</accession>
<gene>
    <name evidence="1" type="ORF">G3M58_11370</name>
</gene>
<comment type="caution">
    <text evidence="1">The sequence shown here is derived from an EMBL/GenBank/DDBJ whole genome shotgun (WGS) entry which is preliminary data.</text>
</comment>
<organism evidence="1">
    <name type="scientific">Streptomyces sp. SID7499</name>
    <dbReference type="NCBI Taxonomy" id="2706086"/>
    <lineage>
        <taxon>Bacteria</taxon>
        <taxon>Bacillati</taxon>
        <taxon>Actinomycetota</taxon>
        <taxon>Actinomycetes</taxon>
        <taxon>Kitasatosporales</taxon>
        <taxon>Streptomycetaceae</taxon>
        <taxon>Streptomyces</taxon>
    </lineage>
</organism>
<dbReference type="EMBL" id="JAAGMN010001151">
    <property type="protein sequence ID" value="NEE07041.1"/>
    <property type="molecule type" value="Genomic_DNA"/>
</dbReference>
<protein>
    <submittedName>
        <fullName evidence="1">Uncharacterized protein</fullName>
    </submittedName>
</protein>
<name>A0A6G3WNI5_9ACTN</name>
<sequence length="95" mass="10666">MTKEQREHQYNKMYVPAYDRLMQADVTVRLVGTAVGKDVLAKSVPQRETLKDMIAAAFTDAELDAAKFAKEFDDALLDYEQAINAVIDKVDAEVL</sequence>
<evidence type="ECO:0000313" key="1">
    <source>
        <dbReference type="EMBL" id="NEE07041.1"/>
    </source>
</evidence>